<dbReference type="EMBL" id="JBANQN010000008">
    <property type="protein sequence ID" value="KAK6782159.1"/>
    <property type="molecule type" value="Genomic_DNA"/>
</dbReference>
<sequence length="143" mass="16333">MGLGPVESLDSELNYEGNYDEVTSRVGESSSSPVSYVPQCEFDDYLRDQRKQKAWLKNLEKIYAGLAKSNSKLSISHSKMKKREKNRYKFFTGMWKGVIGLWKVLKENEPLPTLRPNKDGNDPATRIDDERPEDSEAIESGKD</sequence>
<gene>
    <name evidence="2" type="ORF">RDI58_019955</name>
</gene>
<dbReference type="AlphaFoldDB" id="A0AAN8T691"/>
<evidence type="ECO:0000256" key="1">
    <source>
        <dbReference type="SAM" id="MobiDB-lite"/>
    </source>
</evidence>
<organism evidence="2 3">
    <name type="scientific">Solanum bulbocastanum</name>
    <name type="common">Wild potato</name>
    <dbReference type="NCBI Taxonomy" id="147425"/>
    <lineage>
        <taxon>Eukaryota</taxon>
        <taxon>Viridiplantae</taxon>
        <taxon>Streptophyta</taxon>
        <taxon>Embryophyta</taxon>
        <taxon>Tracheophyta</taxon>
        <taxon>Spermatophyta</taxon>
        <taxon>Magnoliopsida</taxon>
        <taxon>eudicotyledons</taxon>
        <taxon>Gunneridae</taxon>
        <taxon>Pentapetalae</taxon>
        <taxon>asterids</taxon>
        <taxon>lamiids</taxon>
        <taxon>Solanales</taxon>
        <taxon>Solanaceae</taxon>
        <taxon>Solanoideae</taxon>
        <taxon>Solaneae</taxon>
        <taxon>Solanum</taxon>
    </lineage>
</organism>
<accession>A0AAN8T691</accession>
<name>A0AAN8T691_SOLBU</name>
<comment type="caution">
    <text evidence="2">The sequence shown here is derived from an EMBL/GenBank/DDBJ whole genome shotgun (WGS) entry which is preliminary data.</text>
</comment>
<proteinExistence type="predicted"/>
<evidence type="ECO:0000313" key="3">
    <source>
        <dbReference type="Proteomes" id="UP001371456"/>
    </source>
</evidence>
<evidence type="ECO:0000313" key="2">
    <source>
        <dbReference type="EMBL" id="KAK6782159.1"/>
    </source>
</evidence>
<feature type="compositionally biased region" description="Basic and acidic residues" evidence="1">
    <location>
        <begin position="116"/>
        <end position="129"/>
    </location>
</feature>
<reference evidence="2 3" key="1">
    <citation type="submission" date="2024-02" db="EMBL/GenBank/DDBJ databases">
        <title>de novo genome assembly of Solanum bulbocastanum strain 11H21.</title>
        <authorList>
            <person name="Hosaka A.J."/>
        </authorList>
    </citation>
    <scope>NUCLEOTIDE SEQUENCE [LARGE SCALE GENOMIC DNA]</scope>
    <source>
        <tissue evidence="2">Young leaves</tissue>
    </source>
</reference>
<protein>
    <submittedName>
        <fullName evidence="2">Uncharacterized protein</fullName>
    </submittedName>
</protein>
<feature type="region of interest" description="Disordered" evidence="1">
    <location>
        <begin position="110"/>
        <end position="143"/>
    </location>
</feature>
<keyword evidence="3" id="KW-1185">Reference proteome</keyword>
<dbReference type="Proteomes" id="UP001371456">
    <property type="component" value="Unassembled WGS sequence"/>
</dbReference>